<dbReference type="InterPro" id="IPR007016">
    <property type="entry name" value="O-antigen_ligase-rel_domated"/>
</dbReference>
<dbReference type="InterPro" id="IPR051533">
    <property type="entry name" value="WaaL-like"/>
</dbReference>
<dbReference type="AlphaFoldDB" id="I4C273"/>
<keyword evidence="2 5" id="KW-0812">Transmembrane</keyword>
<dbReference type="STRING" id="706587.Desti_0945"/>
<organism evidence="7 8">
    <name type="scientific">Desulfomonile tiedjei (strain ATCC 49306 / DSM 6799 / DCB-1)</name>
    <dbReference type="NCBI Taxonomy" id="706587"/>
    <lineage>
        <taxon>Bacteria</taxon>
        <taxon>Pseudomonadati</taxon>
        <taxon>Thermodesulfobacteriota</taxon>
        <taxon>Desulfomonilia</taxon>
        <taxon>Desulfomonilales</taxon>
        <taxon>Desulfomonilaceae</taxon>
        <taxon>Desulfomonile</taxon>
    </lineage>
</organism>
<feature type="transmembrane region" description="Helical" evidence="5">
    <location>
        <begin position="448"/>
        <end position="468"/>
    </location>
</feature>
<dbReference type="Proteomes" id="UP000006055">
    <property type="component" value="Chromosome"/>
</dbReference>
<evidence type="ECO:0000256" key="1">
    <source>
        <dbReference type="ARBA" id="ARBA00004141"/>
    </source>
</evidence>
<feature type="transmembrane region" description="Helical" evidence="5">
    <location>
        <begin position="261"/>
        <end position="277"/>
    </location>
</feature>
<sequence length="491" mass="54563">MEPKTKSLNHCSVQIALSLVLLAVGFFYVTALSMSNKLLIVLHGASILLLGLAIFIRQLRSFLIAVLILCIPLQLDVHLIYDPLKDIESTPFMAGITVDITDLVLLFLYAHWFAVVSFRKRSAGIGLGRPFGTLLLLWIAYLFAASILTATHFRYSVYEVVALLKGFMIFLYLVNNTGEEADLKLIVYALFGATVLHAFYVIGQFITGWNYTLDGTFQQYVGPEGFRSIGFFGSPDATATMMSFVLPIVIAYFAVLAGKRGRLLALSGILVILMAIACTKVRAAGFAVLVSSLIVLLLSYAKGRISSTLFLKVVVAGLVALIFTGPLVVKRFEAGTWGEDRAPLMMTAVDMAKDHWLFGVGANNYPLRISEYVPPKLRSAWAYTVHNEYLLRLAENGLVGFLMYYLLNFVLLLKLWRLTSSRDPLIFVVSVGLFAAMLGSIPHRLVSYFYYLNFYLQYCVILAVTVLMEKLQRQRQSKTLGNESSGRVALN</sequence>
<evidence type="ECO:0000256" key="2">
    <source>
        <dbReference type="ARBA" id="ARBA00022692"/>
    </source>
</evidence>
<feature type="transmembrane region" description="Helical" evidence="5">
    <location>
        <begin position="130"/>
        <end position="149"/>
    </location>
</feature>
<feature type="transmembrane region" description="Helical" evidence="5">
    <location>
        <begin position="425"/>
        <end position="442"/>
    </location>
</feature>
<reference evidence="8" key="1">
    <citation type="submission" date="2012-06" db="EMBL/GenBank/DDBJ databases">
        <title>Complete sequence of chromosome of Desulfomonile tiedjei DSM 6799.</title>
        <authorList>
            <person name="Lucas S."/>
            <person name="Copeland A."/>
            <person name="Lapidus A."/>
            <person name="Glavina del Rio T."/>
            <person name="Dalin E."/>
            <person name="Tice H."/>
            <person name="Bruce D."/>
            <person name="Goodwin L."/>
            <person name="Pitluck S."/>
            <person name="Peters L."/>
            <person name="Ovchinnikova G."/>
            <person name="Zeytun A."/>
            <person name="Lu M."/>
            <person name="Kyrpides N."/>
            <person name="Mavromatis K."/>
            <person name="Ivanova N."/>
            <person name="Brettin T."/>
            <person name="Detter J.C."/>
            <person name="Han C."/>
            <person name="Larimer F."/>
            <person name="Land M."/>
            <person name="Hauser L."/>
            <person name="Markowitz V."/>
            <person name="Cheng J.-F."/>
            <person name="Hugenholtz P."/>
            <person name="Woyke T."/>
            <person name="Wu D."/>
            <person name="Spring S."/>
            <person name="Schroeder M."/>
            <person name="Brambilla E."/>
            <person name="Klenk H.-P."/>
            <person name="Eisen J.A."/>
        </authorList>
    </citation>
    <scope>NUCLEOTIDE SEQUENCE [LARGE SCALE GENOMIC DNA]</scope>
    <source>
        <strain evidence="8">ATCC 49306 / DSM 6799 / DCB-1</strain>
    </source>
</reference>
<dbReference type="eggNOG" id="COG3307">
    <property type="taxonomic scope" value="Bacteria"/>
</dbReference>
<feature type="transmembrane region" description="Helical" evidence="5">
    <location>
        <begin position="308"/>
        <end position="329"/>
    </location>
</feature>
<dbReference type="KEGG" id="dti:Desti_0945"/>
<accession>I4C273</accession>
<proteinExistence type="predicted"/>
<comment type="subcellular location">
    <subcellularLocation>
        <location evidence="1">Membrane</location>
        <topology evidence="1">Multi-pass membrane protein</topology>
    </subcellularLocation>
</comment>
<feature type="transmembrane region" description="Helical" evidence="5">
    <location>
        <begin position="93"/>
        <end position="118"/>
    </location>
</feature>
<keyword evidence="3 5" id="KW-1133">Transmembrane helix</keyword>
<evidence type="ECO:0000256" key="4">
    <source>
        <dbReference type="ARBA" id="ARBA00023136"/>
    </source>
</evidence>
<keyword evidence="7" id="KW-0436">Ligase</keyword>
<keyword evidence="4 5" id="KW-0472">Membrane</keyword>
<dbReference type="HOGENOM" id="CLU_555210_0_0_7"/>
<gene>
    <name evidence="7" type="ordered locus">Desti_0945</name>
</gene>
<name>I4C273_DESTA</name>
<protein>
    <submittedName>
        <fullName evidence="7">Lipid A core-O-antigen ligase-like enyme</fullName>
    </submittedName>
</protein>
<dbReference type="GO" id="GO:0016020">
    <property type="term" value="C:membrane"/>
    <property type="evidence" value="ECO:0007669"/>
    <property type="project" value="UniProtKB-SubCell"/>
</dbReference>
<dbReference type="RefSeq" id="WP_014808820.1">
    <property type="nucleotide sequence ID" value="NC_018025.1"/>
</dbReference>
<feature type="transmembrane region" description="Helical" evidence="5">
    <location>
        <begin position="283"/>
        <end position="301"/>
    </location>
</feature>
<feature type="transmembrane region" description="Helical" evidence="5">
    <location>
        <begin position="155"/>
        <end position="174"/>
    </location>
</feature>
<feature type="transmembrane region" description="Helical" evidence="5">
    <location>
        <begin position="38"/>
        <end position="55"/>
    </location>
</feature>
<feature type="transmembrane region" description="Helical" evidence="5">
    <location>
        <begin position="12"/>
        <end position="32"/>
    </location>
</feature>
<dbReference type="EMBL" id="CP003360">
    <property type="protein sequence ID" value="AFM23664.1"/>
    <property type="molecule type" value="Genomic_DNA"/>
</dbReference>
<feature type="transmembrane region" description="Helical" evidence="5">
    <location>
        <begin position="186"/>
        <end position="209"/>
    </location>
</feature>
<keyword evidence="8" id="KW-1185">Reference proteome</keyword>
<evidence type="ECO:0000313" key="8">
    <source>
        <dbReference type="Proteomes" id="UP000006055"/>
    </source>
</evidence>
<dbReference type="PANTHER" id="PTHR37422:SF13">
    <property type="entry name" value="LIPOPOLYSACCHARIDE BIOSYNTHESIS PROTEIN PA4999-RELATED"/>
    <property type="match status" value="1"/>
</dbReference>
<feature type="transmembrane region" description="Helical" evidence="5">
    <location>
        <begin position="62"/>
        <end position="81"/>
    </location>
</feature>
<feature type="transmembrane region" description="Helical" evidence="5">
    <location>
        <begin position="393"/>
        <end position="413"/>
    </location>
</feature>
<dbReference type="OrthoDB" id="5469233at2"/>
<dbReference type="PANTHER" id="PTHR37422">
    <property type="entry name" value="TEICHURONIC ACID BIOSYNTHESIS PROTEIN TUAE"/>
    <property type="match status" value="1"/>
</dbReference>
<feature type="transmembrane region" description="Helical" evidence="5">
    <location>
        <begin position="229"/>
        <end position="254"/>
    </location>
</feature>
<evidence type="ECO:0000256" key="5">
    <source>
        <dbReference type="SAM" id="Phobius"/>
    </source>
</evidence>
<dbReference type="Pfam" id="PF04932">
    <property type="entry name" value="Wzy_C"/>
    <property type="match status" value="1"/>
</dbReference>
<feature type="domain" description="O-antigen ligase-related" evidence="6">
    <location>
        <begin position="252"/>
        <end position="404"/>
    </location>
</feature>
<dbReference type="GO" id="GO:0016874">
    <property type="term" value="F:ligase activity"/>
    <property type="evidence" value="ECO:0007669"/>
    <property type="project" value="UniProtKB-KW"/>
</dbReference>
<evidence type="ECO:0000259" key="6">
    <source>
        <dbReference type="Pfam" id="PF04932"/>
    </source>
</evidence>
<evidence type="ECO:0000256" key="3">
    <source>
        <dbReference type="ARBA" id="ARBA00022989"/>
    </source>
</evidence>
<evidence type="ECO:0000313" key="7">
    <source>
        <dbReference type="EMBL" id="AFM23664.1"/>
    </source>
</evidence>